<dbReference type="PANTHER" id="PTHR44329:SF140">
    <property type="entry name" value="INACTIVE PROTEIN TYROSINE KINASE PTKL"/>
    <property type="match status" value="1"/>
</dbReference>
<name>L1JRF5_GUITC</name>
<dbReference type="KEGG" id="gtt:GUITHDRAFT_103901"/>
<dbReference type="InterPro" id="IPR011009">
    <property type="entry name" value="Kinase-like_dom_sf"/>
</dbReference>
<reference evidence="2 4" key="1">
    <citation type="journal article" date="2012" name="Nature">
        <title>Algal genomes reveal evolutionary mosaicism and the fate of nucleomorphs.</title>
        <authorList>
            <consortium name="DOE Joint Genome Institute"/>
            <person name="Curtis B.A."/>
            <person name="Tanifuji G."/>
            <person name="Burki F."/>
            <person name="Gruber A."/>
            <person name="Irimia M."/>
            <person name="Maruyama S."/>
            <person name="Arias M.C."/>
            <person name="Ball S.G."/>
            <person name="Gile G.H."/>
            <person name="Hirakawa Y."/>
            <person name="Hopkins J.F."/>
            <person name="Kuo A."/>
            <person name="Rensing S.A."/>
            <person name="Schmutz J."/>
            <person name="Symeonidi A."/>
            <person name="Elias M."/>
            <person name="Eveleigh R.J."/>
            <person name="Herman E.K."/>
            <person name="Klute M.J."/>
            <person name="Nakayama T."/>
            <person name="Obornik M."/>
            <person name="Reyes-Prieto A."/>
            <person name="Armbrust E.V."/>
            <person name="Aves S.J."/>
            <person name="Beiko R.G."/>
            <person name="Coutinho P."/>
            <person name="Dacks J.B."/>
            <person name="Durnford D.G."/>
            <person name="Fast N.M."/>
            <person name="Green B.R."/>
            <person name="Grisdale C.J."/>
            <person name="Hempel F."/>
            <person name="Henrissat B."/>
            <person name="Hoppner M.P."/>
            <person name="Ishida K."/>
            <person name="Kim E."/>
            <person name="Koreny L."/>
            <person name="Kroth P.G."/>
            <person name="Liu Y."/>
            <person name="Malik S.B."/>
            <person name="Maier U.G."/>
            <person name="McRose D."/>
            <person name="Mock T."/>
            <person name="Neilson J.A."/>
            <person name="Onodera N.T."/>
            <person name="Poole A.M."/>
            <person name="Pritham E.J."/>
            <person name="Richards T.A."/>
            <person name="Rocap G."/>
            <person name="Roy S.W."/>
            <person name="Sarai C."/>
            <person name="Schaack S."/>
            <person name="Shirato S."/>
            <person name="Slamovits C.H."/>
            <person name="Spencer D.F."/>
            <person name="Suzuki S."/>
            <person name="Worden A.Z."/>
            <person name="Zauner S."/>
            <person name="Barry K."/>
            <person name="Bell C."/>
            <person name="Bharti A.K."/>
            <person name="Crow J.A."/>
            <person name="Grimwood J."/>
            <person name="Kramer R."/>
            <person name="Lindquist E."/>
            <person name="Lucas S."/>
            <person name="Salamov A."/>
            <person name="McFadden G.I."/>
            <person name="Lane C.E."/>
            <person name="Keeling P.J."/>
            <person name="Gray M.W."/>
            <person name="Grigoriev I.V."/>
            <person name="Archibald J.M."/>
        </authorList>
    </citation>
    <scope>NUCLEOTIDE SEQUENCE</scope>
    <source>
        <strain evidence="2 4">CCMP2712</strain>
    </source>
</reference>
<dbReference type="SMART" id="SM00220">
    <property type="entry name" value="S_TKc"/>
    <property type="match status" value="1"/>
</dbReference>
<proteinExistence type="predicted"/>
<dbReference type="PROSITE" id="PS50011">
    <property type="entry name" value="PROTEIN_KINASE_DOM"/>
    <property type="match status" value="1"/>
</dbReference>
<feature type="domain" description="Protein kinase" evidence="1">
    <location>
        <begin position="98"/>
        <end position="349"/>
    </location>
</feature>
<evidence type="ECO:0000313" key="3">
    <source>
        <dbReference type="EnsemblProtists" id="EKX50673"/>
    </source>
</evidence>
<keyword evidence="4" id="KW-1185">Reference proteome</keyword>
<evidence type="ECO:0000259" key="1">
    <source>
        <dbReference type="PROSITE" id="PS50011"/>
    </source>
</evidence>
<dbReference type="Pfam" id="PF00069">
    <property type="entry name" value="Pkinase"/>
    <property type="match status" value="1"/>
</dbReference>
<dbReference type="OrthoDB" id="4062651at2759"/>
<protein>
    <recommendedName>
        <fullName evidence="1">Protein kinase domain-containing protein</fullName>
    </recommendedName>
</protein>
<organism evidence="2">
    <name type="scientific">Guillardia theta (strain CCMP2712)</name>
    <name type="common">Cryptophyte</name>
    <dbReference type="NCBI Taxonomy" id="905079"/>
    <lineage>
        <taxon>Eukaryota</taxon>
        <taxon>Cryptophyceae</taxon>
        <taxon>Pyrenomonadales</taxon>
        <taxon>Geminigeraceae</taxon>
        <taxon>Guillardia</taxon>
    </lineage>
</organism>
<dbReference type="PROSITE" id="PS00108">
    <property type="entry name" value="PROTEIN_KINASE_ST"/>
    <property type="match status" value="1"/>
</dbReference>
<dbReference type="AlphaFoldDB" id="L1JRF5"/>
<evidence type="ECO:0000313" key="2">
    <source>
        <dbReference type="EMBL" id="EKX50673.1"/>
    </source>
</evidence>
<dbReference type="InterPro" id="IPR008271">
    <property type="entry name" value="Ser/Thr_kinase_AS"/>
</dbReference>
<accession>L1JRF5</accession>
<gene>
    <name evidence="2" type="ORF">GUITHDRAFT_103901</name>
</gene>
<evidence type="ECO:0000313" key="4">
    <source>
        <dbReference type="Proteomes" id="UP000011087"/>
    </source>
</evidence>
<dbReference type="InterPro" id="IPR051681">
    <property type="entry name" value="Ser/Thr_Kinases-Pseudokinases"/>
</dbReference>
<reference evidence="4" key="2">
    <citation type="submission" date="2012-11" db="EMBL/GenBank/DDBJ databases">
        <authorList>
            <person name="Kuo A."/>
            <person name="Curtis B.A."/>
            <person name="Tanifuji G."/>
            <person name="Burki F."/>
            <person name="Gruber A."/>
            <person name="Irimia M."/>
            <person name="Maruyama S."/>
            <person name="Arias M.C."/>
            <person name="Ball S.G."/>
            <person name="Gile G.H."/>
            <person name="Hirakawa Y."/>
            <person name="Hopkins J.F."/>
            <person name="Rensing S.A."/>
            <person name="Schmutz J."/>
            <person name="Symeonidi A."/>
            <person name="Elias M."/>
            <person name="Eveleigh R.J."/>
            <person name="Herman E.K."/>
            <person name="Klute M.J."/>
            <person name="Nakayama T."/>
            <person name="Obornik M."/>
            <person name="Reyes-Prieto A."/>
            <person name="Armbrust E.V."/>
            <person name="Aves S.J."/>
            <person name="Beiko R.G."/>
            <person name="Coutinho P."/>
            <person name="Dacks J.B."/>
            <person name="Durnford D.G."/>
            <person name="Fast N.M."/>
            <person name="Green B.R."/>
            <person name="Grisdale C."/>
            <person name="Hempe F."/>
            <person name="Henrissat B."/>
            <person name="Hoppner M.P."/>
            <person name="Ishida K.-I."/>
            <person name="Kim E."/>
            <person name="Koreny L."/>
            <person name="Kroth P.G."/>
            <person name="Liu Y."/>
            <person name="Malik S.-B."/>
            <person name="Maier U.G."/>
            <person name="McRose D."/>
            <person name="Mock T."/>
            <person name="Neilson J.A."/>
            <person name="Onodera N.T."/>
            <person name="Poole A.M."/>
            <person name="Pritham E.J."/>
            <person name="Richards T.A."/>
            <person name="Rocap G."/>
            <person name="Roy S.W."/>
            <person name="Sarai C."/>
            <person name="Schaack S."/>
            <person name="Shirato S."/>
            <person name="Slamovits C.H."/>
            <person name="Spencer D.F."/>
            <person name="Suzuki S."/>
            <person name="Worden A.Z."/>
            <person name="Zauner S."/>
            <person name="Barry K."/>
            <person name="Bell C."/>
            <person name="Bharti A.K."/>
            <person name="Crow J.A."/>
            <person name="Grimwood J."/>
            <person name="Kramer R."/>
            <person name="Lindquist E."/>
            <person name="Lucas S."/>
            <person name="Salamov A."/>
            <person name="McFadden G.I."/>
            <person name="Lane C.E."/>
            <person name="Keeling P.J."/>
            <person name="Gray M.W."/>
            <person name="Grigoriev I.V."/>
            <person name="Archibald J.M."/>
        </authorList>
    </citation>
    <scope>NUCLEOTIDE SEQUENCE</scope>
    <source>
        <strain evidence="4">CCMP2712</strain>
    </source>
</reference>
<dbReference type="Gene3D" id="1.10.510.10">
    <property type="entry name" value="Transferase(Phosphotransferase) domain 1"/>
    <property type="match status" value="1"/>
</dbReference>
<dbReference type="GO" id="GO:0004674">
    <property type="term" value="F:protein serine/threonine kinase activity"/>
    <property type="evidence" value="ECO:0007669"/>
    <property type="project" value="TreeGrafter"/>
</dbReference>
<dbReference type="Proteomes" id="UP000011087">
    <property type="component" value="Unassembled WGS sequence"/>
</dbReference>
<sequence>MDKEVEFVEQGGDRQRLLNAASSPMAFGYEEVASSLLHPAELPQTHNELSDGSVRASMAHYNVSGQLGSPSEHFHMQNASSVYRRSMNENFNIQEKEIDRLEKIGEGVVGNIYRGRWRMLDVAIKELKVDYEKGSIAHSDLLKDFSMWSRVRHPNICMFLGIVISSEVPAIVCEMMEGGSMETFFVQNRKRYGRDWRPSSRKALCYLHESSPPIVHRDIKPANLLLSADHSFLKLTDFGLARVRPGGTYNMSGKTGTKRYMAPEVVRCEGDYGTPVDIYSAGMIMWQMCAGQRPLEHISADAVACRASDPQENLRPSMDRVRWKDMQSLIVMVRCGTASPWSDRQLEKF</sequence>
<dbReference type="RefSeq" id="XP_005837653.1">
    <property type="nucleotide sequence ID" value="XM_005837596.1"/>
</dbReference>
<dbReference type="HOGENOM" id="CLU_000288_7_35_1"/>
<dbReference type="GeneID" id="17307149"/>
<dbReference type="STRING" id="905079.L1JRF5"/>
<dbReference type="OMA" id="AETRYYM"/>
<dbReference type="PaxDb" id="55529-EKX50673"/>
<dbReference type="PANTHER" id="PTHR44329">
    <property type="entry name" value="SERINE/THREONINE-PROTEIN KINASE TNNI3K-RELATED"/>
    <property type="match status" value="1"/>
</dbReference>
<dbReference type="eggNOG" id="KOG0192">
    <property type="taxonomic scope" value="Eukaryota"/>
</dbReference>
<reference evidence="3" key="3">
    <citation type="submission" date="2016-03" db="UniProtKB">
        <authorList>
            <consortium name="EnsemblProtists"/>
        </authorList>
    </citation>
    <scope>IDENTIFICATION</scope>
</reference>
<dbReference type="InterPro" id="IPR000719">
    <property type="entry name" value="Prot_kinase_dom"/>
</dbReference>
<dbReference type="GO" id="GO:0005524">
    <property type="term" value="F:ATP binding"/>
    <property type="evidence" value="ECO:0007669"/>
    <property type="project" value="InterPro"/>
</dbReference>
<dbReference type="EnsemblProtists" id="EKX50673">
    <property type="protein sequence ID" value="EKX50673"/>
    <property type="gene ID" value="GUITHDRAFT_103901"/>
</dbReference>
<dbReference type="EMBL" id="JH992978">
    <property type="protein sequence ID" value="EKX50673.1"/>
    <property type="molecule type" value="Genomic_DNA"/>
</dbReference>
<dbReference type="SUPFAM" id="SSF56112">
    <property type="entry name" value="Protein kinase-like (PK-like)"/>
    <property type="match status" value="1"/>
</dbReference>